<evidence type="ECO:0000313" key="3">
    <source>
        <dbReference type="Proteomes" id="UP000182658"/>
    </source>
</evidence>
<protein>
    <submittedName>
        <fullName evidence="2">Uncharacterized protein</fullName>
    </submittedName>
</protein>
<reference evidence="2 3" key="1">
    <citation type="submission" date="2016-10" db="EMBL/GenBank/DDBJ databases">
        <title>Draft genome sequence of Coniochaeta ligniaria NRRL30616, a lignocellulolytic fungus for bioabatement of inhibitors in plant biomass hydrolysates.</title>
        <authorList>
            <consortium name="DOE Joint Genome Institute"/>
            <person name="Jimenez D.J."/>
            <person name="Hector R.E."/>
            <person name="Riley R."/>
            <person name="Sun H."/>
            <person name="Grigoriev I.V."/>
            <person name="Van Elsas J.D."/>
            <person name="Nichols N.N."/>
        </authorList>
    </citation>
    <scope>NUCLEOTIDE SEQUENCE [LARGE SCALE GENOMIC DNA]</scope>
    <source>
        <strain evidence="2 3">NRRL 30616</strain>
    </source>
</reference>
<feature type="compositionally biased region" description="Basic and acidic residues" evidence="1">
    <location>
        <begin position="260"/>
        <end position="270"/>
    </location>
</feature>
<sequence>MPAFSFTVSGVGSYEDIAAMIEAAHSATGRRFNVSFPLIDPEQMIALTPVLARVFPGIRFDLGAQFEEHPPRGRIHLPAGAMDNDEPAHDNNARGPGADNAFGDGFGGEASIDDEVEDHRGRGARDGPNGEFVGDAVADEVEDHRGRGARDGPDGEVAGDADTDDEEYYDEDEYNPIPLGARRTLVDGFDGDTVVGDDEYLGGHGRVALYHPQGQRSDDALQARVSDGRGAMPARGRGRLLSRYSGLRGPRRLALGRRGGAGDDRGERRN</sequence>
<evidence type="ECO:0000256" key="1">
    <source>
        <dbReference type="SAM" id="MobiDB-lite"/>
    </source>
</evidence>
<feature type="region of interest" description="Disordered" evidence="1">
    <location>
        <begin position="143"/>
        <end position="168"/>
    </location>
</feature>
<proteinExistence type="predicted"/>
<evidence type="ECO:0000313" key="2">
    <source>
        <dbReference type="EMBL" id="OIW31470.1"/>
    </source>
</evidence>
<feature type="region of interest" description="Disordered" evidence="1">
    <location>
        <begin position="251"/>
        <end position="270"/>
    </location>
</feature>
<dbReference type="AlphaFoldDB" id="A0A1J7IVF9"/>
<feature type="compositionally biased region" description="Basic and acidic residues" evidence="1">
    <location>
        <begin position="143"/>
        <end position="153"/>
    </location>
</feature>
<dbReference type="EMBL" id="KV875095">
    <property type="protein sequence ID" value="OIW31470.1"/>
    <property type="molecule type" value="Genomic_DNA"/>
</dbReference>
<dbReference type="InParanoid" id="A0A1J7IVF9"/>
<gene>
    <name evidence="2" type="ORF">CONLIGDRAFT_677944</name>
</gene>
<name>A0A1J7IVF9_9PEZI</name>
<dbReference type="Proteomes" id="UP000182658">
    <property type="component" value="Unassembled WGS sequence"/>
</dbReference>
<organism evidence="2 3">
    <name type="scientific">Coniochaeta ligniaria NRRL 30616</name>
    <dbReference type="NCBI Taxonomy" id="1408157"/>
    <lineage>
        <taxon>Eukaryota</taxon>
        <taxon>Fungi</taxon>
        <taxon>Dikarya</taxon>
        <taxon>Ascomycota</taxon>
        <taxon>Pezizomycotina</taxon>
        <taxon>Sordariomycetes</taxon>
        <taxon>Sordariomycetidae</taxon>
        <taxon>Coniochaetales</taxon>
        <taxon>Coniochaetaceae</taxon>
        <taxon>Coniochaeta</taxon>
    </lineage>
</organism>
<feature type="region of interest" description="Disordered" evidence="1">
    <location>
        <begin position="81"/>
        <end position="112"/>
    </location>
</feature>
<keyword evidence="3" id="KW-1185">Reference proteome</keyword>
<feature type="compositionally biased region" description="Acidic residues" evidence="1">
    <location>
        <begin position="157"/>
        <end position="168"/>
    </location>
</feature>
<accession>A0A1J7IVF9</accession>